<accession>A0A1R1XWP9</accession>
<feature type="region of interest" description="Disordered" evidence="1">
    <location>
        <begin position="502"/>
        <end position="528"/>
    </location>
</feature>
<organism evidence="2 3">
    <name type="scientific">Smittium culicis</name>
    <dbReference type="NCBI Taxonomy" id="133412"/>
    <lineage>
        <taxon>Eukaryota</taxon>
        <taxon>Fungi</taxon>
        <taxon>Fungi incertae sedis</taxon>
        <taxon>Zoopagomycota</taxon>
        <taxon>Kickxellomycotina</taxon>
        <taxon>Harpellomycetes</taxon>
        <taxon>Harpellales</taxon>
        <taxon>Legeriomycetaceae</taxon>
        <taxon>Smittium</taxon>
    </lineage>
</organism>
<comment type="caution">
    <text evidence="2">The sequence shown here is derived from an EMBL/GenBank/DDBJ whole genome shotgun (WGS) entry which is preliminary data.</text>
</comment>
<protein>
    <submittedName>
        <fullName evidence="2">Uncharacterized protein</fullName>
    </submittedName>
</protein>
<evidence type="ECO:0000313" key="2">
    <source>
        <dbReference type="EMBL" id="OMJ19024.1"/>
    </source>
</evidence>
<dbReference type="AlphaFoldDB" id="A0A1R1XWP9"/>
<feature type="region of interest" description="Disordered" evidence="1">
    <location>
        <begin position="775"/>
        <end position="801"/>
    </location>
</feature>
<proteinExistence type="predicted"/>
<dbReference type="OrthoDB" id="39591at2759"/>
<feature type="compositionally biased region" description="Low complexity" evidence="1">
    <location>
        <begin position="779"/>
        <end position="794"/>
    </location>
</feature>
<evidence type="ECO:0000313" key="3">
    <source>
        <dbReference type="Proteomes" id="UP000187283"/>
    </source>
</evidence>
<dbReference type="Proteomes" id="UP000187283">
    <property type="component" value="Unassembled WGS sequence"/>
</dbReference>
<reference evidence="2 3" key="1">
    <citation type="submission" date="2017-01" db="EMBL/GenBank/DDBJ databases">
        <authorList>
            <person name="Mah S.A."/>
            <person name="Swanson W.J."/>
            <person name="Moy G.W."/>
            <person name="Vacquier V.D."/>
        </authorList>
    </citation>
    <scope>NUCLEOTIDE SEQUENCE [LARGE SCALE GENOMIC DNA]</scope>
    <source>
        <strain evidence="2 3">GSMNP</strain>
    </source>
</reference>
<dbReference type="EMBL" id="LSSN01001597">
    <property type="protein sequence ID" value="OMJ19024.1"/>
    <property type="molecule type" value="Genomic_DNA"/>
</dbReference>
<keyword evidence="3" id="KW-1185">Reference proteome</keyword>
<sequence length="892" mass="100707">MVFAENANNSIHPSITYRRHRNVLKSPINFPENPVAPEFPIHQLDTFVSGNNHQHLVCPLKPFAHLIASCKIENYDPQLDLINNKHDNTSPFSLSSSIPKNSQTFSKRSNNTLPLSISLLESSKIEHVSDSLKNKLSTVLDKNKLVGKSIGDIATFENLNYNNKPNIWQLFNKVFSPSTSASNPYKNSISSENKQTSISAQYGSSGTVRLAQINSNHPEKMFVLMCAHILPVVDAKKWWSWNYKTNSKTNNISSPELDTNEISLCIVHVTEVTALHKISCLGLNSLLPPPIRSIWKPSISSSNNNYSSTSNRLSNWPTSASTYSLNSKKKFISLLISRHAIIEMAFPLSPSKVYFDQANSFKNDSFEVLSLSNVLGESLFSNVHPEDCPRLLKALSITWDAKPDFYYYHENTYNKQYRQKVYDKSVQNKLELDREYREDGIIVENALVELTVQWCFKSLFPNKQNDTDENWRHFDWNDPQSLENSCRFVKVRLCRWPIPKNTQNPNFGSRPQSRLNSGNNSESNHPKNDNGFILLDLSIPEHKTNVMKKLDSESRFNSTHPHQPLEITDKFISRNNSLNCKGPDFSEALSNLEKSITLFSLSKFNKVYSNDSSQSIKFSSNTLYDPSPSSMPITSNLDCSNLCSYQLTKSSNLSSSSNSININAATTTSPPNNISSFALPYNPDPIFPPKSSDIDSLLTNFVNLKTSNNSLLHTNKIDPTLSTKKPNLSQYTKNQILLNNNNNNNTNLTISNPDSSCLNTENIHNISPNPNQNSLIAENPQNFVNNSNSQSNNKHTQKKTIKSLKKFSLSPESPLHIHPAYHSHHNTQQQQQQQQQQIRQKLCPNLTISSNNLHSPDSLSLHNLLVKSKLGFYPQTRIVDPIKSPILAFAQK</sequence>
<gene>
    <name evidence="2" type="ORF">AYI70_g4991</name>
</gene>
<name>A0A1R1XWP9_9FUNG</name>
<feature type="compositionally biased region" description="Polar residues" evidence="1">
    <location>
        <begin position="502"/>
        <end position="523"/>
    </location>
</feature>
<evidence type="ECO:0000256" key="1">
    <source>
        <dbReference type="SAM" id="MobiDB-lite"/>
    </source>
</evidence>
<feature type="region of interest" description="Disordered" evidence="1">
    <location>
        <begin position="819"/>
        <end position="839"/>
    </location>
</feature>
<feature type="compositionally biased region" description="Low complexity" evidence="1">
    <location>
        <begin position="828"/>
        <end position="837"/>
    </location>
</feature>